<dbReference type="AlphaFoldDB" id="A0A095ZBJ1"/>
<dbReference type="eggNOG" id="COG0619">
    <property type="taxonomic scope" value="Bacteria"/>
</dbReference>
<evidence type="ECO:0000256" key="5">
    <source>
        <dbReference type="ARBA" id="ARBA00023136"/>
    </source>
</evidence>
<comment type="subcellular location">
    <subcellularLocation>
        <location evidence="1">Cell membrane</location>
        <topology evidence="1">Multi-pass membrane protein</topology>
    </subcellularLocation>
</comment>
<dbReference type="EMBL" id="JRNE01000059">
    <property type="protein sequence ID" value="KGF16097.1"/>
    <property type="molecule type" value="Genomic_DNA"/>
</dbReference>
<evidence type="ECO:0000256" key="1">
    <source>
        <dbReference type="ARBA" id="ARBA00004651"/>
    </source>
</evidence>
<evidence type="ECO:0000256" key="4">
    <source>
        <dbReference type="ARBA" id="ARBA00022989"/>
    </source>
</evidence>
<dbReference type="RefSeq" id="WP_035122746.1">
    <property type="nucleotide sequence ID" value="NZ_JRNE01000059.1"/>
</dbReference>
<dbReference type="NCBIfam" id="TIGR02454">
    <property type="entry name" value="ECF_T_CbiQ"/>
    <property type="match status" value="1"/>
</dbReference>
<keyword evidence="4 6" id="KW-1133">Transmembrane helix</keyword>
<name>A0A095ZBJ1_9CORY</name>
<dbReference type="InterPro" id="IPR003339">
    <property type="entry name" value="ABC/ECF_trnsptr_transmembrane"/>
</dbReference>
<organism evidence="7 8">
    <name type="scientific">Corynebacterium freneyi DNF00450</name>
    <dbReference type="NCBI Taxonomy" id="1287475"/>
    <lineage>
        <taxon>Bacteria</taxon>
        <taxon>Bacillati</taxon>
        <taxon>Actinomycetota</taxon>
        <taxon>Actinomycetes</taxon>
        <taxon>Mycobacteriales</taxon>
        <taxon>Corynebacteriaceae</taxon>
        <taxon>Corynebacterium</taxon>
    </lineage>
</organism>
<proteinExistence type="predicted"/>
<feature type="transmembrane region" description="Helical" evidence="6">
    <location>
        <begin position="18"/>
        <end position="35"/>
    </location>
</feature>
<dbReference type="PANTHER" id="PTHR43723">
    <property type="entry name" value="COBALT TRANSPORT PROTEIN CBIQ"/>
    <property type="match status" value="1"/>
</dbReference>
<keyword evidence="3 6" id="KW-0812">Transmembrane</keyword>
<feature type="transmembrane region" description="Helical" evidence="6">
    <location>
        <begin position="41"/>
        <end position="63"/>
    </location>
</feature>
<evidence type="ECO:0000256" key="2">
    <source>
        <dbReference type="ARBA" id="ARBA00022475"/>
    </source>
</evidence>
<feature type="transmembrane region" description="Helical" evidence="6">
    <location>
        <begin position="223"/>
        <end position="245"/>
    </location>
</feature>
<evidence type="ECO:0000256" key="6">
    <source>
        <dbReference type="SAM" id="Phobius"/>
    </source>
</evidence>
<dbReference type="Pfam" id="PF02361">
    <property type="entry name" value="CbiQ"/>
    <property type="match status" value="1"/>
</dbReference>
<dbReference type="InterPro" id="IPR012809">
    <property type="entry name" value="ECF_CbiQ"/>
</dbReference>
<evidence type="ECO:0000313" key="7">
    <source>
        <dbReference type="EMBL" id="KGF16097.1"/>
    </source>
</evidence>
<sequence>MNALETAAARNRWARRNVGEKALLCGGLLLLAISLPPWPAAVLIIVAVAVTAVIARVPAGLFLTLWSAPAAFVAVGILPLLFTITLDGLVWSPTGPQRAAEVVARATAAIGCTMLFTVTTPLSEVLAWLNRSGIPRTLTYLAELIYRMVGTLAGTAKMMHEAQAQRLGHVTRRGLLTGVAAQSANLFVLSFERARRLGEGLELRAEPGAAGVMVVDRPRDVRFLVASVVVLVVVTAVTAAVRGWLP</sequence>
<evidence type="ECO:0000256" key="3">
    <source>
        <dbReference type="ARBA" id="ARBA00022692"/>
    </source>
</evidence>
<keyword evidence="2" id="KW-1003">Cell membrane</keyword>
<protein>
    <submittedName>
        <fullName evidence="7">Cobalt ABC transporter permease</fullName>
    </submittedName>
</protein>
<dbReference type="GO" id="GO:0006824">
    <property type="term" value="P:cobalt ion transport"/>
    <property type="evidence" value="ECO:0007669"/>
    <property type="project" value="InterPro"/>
</dbReference>
<feature type="transmembrane region" description="Helical" evidence="6">
    <location>
        <begin position="70"/>
        <end position="91"/>
    </location>
</feature>
<comment type="caution">
    <text evidence="7">The sequence shown here is derived from an EMBL/GenBank/DDBJ whole genome shotgun (WGS) entry which is preliminary data.</text>
</comment>
<gene>
    <name evidence="7" type="ORF">HMPREF1650_09090</name>
</gene>
<dbReference type="PANTHER" id="PTHR43723:SF1">
    <property type="entry name" value="COBALT TRANSPORT PROTEIN CBIQ"/>
    <property type="match status" value="1"/>
</dbReference>
<dbReference type="InterPro" id="IPR052770">
    <property type="entry name" value="Cobalt_transport_CbiQ"/>
</dbReference>
<dbReference type="GO" id="GO:0043190">
    <property type="term" value="C:ATP-binding cassette (ABC) transporter complex"/>
    <property type="evidence" value="ECO:0007669"/>
    <property type="project" value="InterPro"/>
</dbReference>
<reference evidence="7 8" key="1">
    <citation type="submission" date="2014-07" db="EMBL/GenBank/DDBJ databases">
        <authorList>
            <person name="McCorrison J."/>
            <person name="Sanka R."/>
            <person name="Torralba M."/>
            <person name="Gillis M."/>
            <person name="Haft D.H."/>
            <person name="Methe B."/>
            <person name="Sutton G."/>
            <person name="Nelson K.E."/>
        </authorList>
    </citation>
    <scope>NUCLEOTIDE SEQUENCE [LARGE SCALE GENOMIC DNA]</scope>
    <source>
        <strain evidence="7 8">DNF00450</strain>
    </source>
</reference>
<feature type="transmembrane region" description="Helical" evidence="6">
    <location>
        <begin position="103"/>
        <end position="129"/>
    </location>
</feature>
<keyword evidence="5 6" id="KW-0472">Membrane</keyword>
<dbReference type="CDD" id="cd16914">
    <property type="entry name" value="EcfT"/>
    <property type="match status" value="1"/>
</dbReference>
<accession>A0A095ZBJ1</accession>
<evidence type="ECO:0000313" key="8">
    <source>
        <dbReference type="Proteomes" id="UP000029548"/>
    </source>
</evidence>
<dbReference type="Proteomes" id="UP000029548">
    <property type="component" value="Unassembled WGS sequence"/>
</dbReference>